<evidence type="ECO:0000313" key="2">
    <source>
        <dbReference type="EMBL" id="CDJ37836.1"/>
    </source>
</evidence>
<dbReference type="PANTHER" id="PTHR13491">
    <property type="entry name" value="ZCCHC10 PROTEIN"/>
    <property type="match status" value="1"/>
</dbReference>
<dbReference type="VEuPathDB" id="ToxoDB:ETH_00025485"/>
<gene>
    <name evidence="2" type="ORF">ETH_00025485</name>
</gene>
<dbReference type="OrthoDB" id="10590268at2759"/>
<feature type="compositionally biased region" description="Pro residues" evidence="1">
    <location>
        <begin position="317"/>
        <end position="336"/>
    </location>
</feature>
<keyword evidence="3" id="KW-1185">Reference proteome</keyword>
<organism evidence="2 3">
    <name type="scientific">Eimeria tenella</name>
    <name type="common">Coccidian parasite</name>
    <dbReference type="NCBI Taxonomy" id="5802"/>
    <lineage>
        <taxon>Eukaryota</taxon>
        <taxon>Sar</taxon>
        <taxon>Alveolata</taxon>
        <taxon>Apicomplexa</taxon>
        <taxon>Conoidasida</taxon>
        <taxon>Coccidia</taxon>
        <taxon>Eucoccidiorida</taxon>
        <taxon>Eimeriorina</taxon>
        <taxon>Eimeriidae</taxon>
        <taxon>Eimeria</taxon>
    </lineage>
</organism>
<feature type="region of interest" description="Disordered" evidence="1">
    <location>
        <begin position="1"/>
        <end position="25"/>
    </location>
</feature>
<reference evidence="2" key="2">
    <citation type="submission" date="2013-10" db="EMBL/GenBank/DDBJ databases">
        <authorList>
            <person name="Aslett M."/>
        </authorList>
    </citation>
    <scope>NUCLEOTIDE SEQUENCE [LARGE SCALE GENOMIC DNA]</scope>
    <source>
        <strain evidence="2">Houghton</strain>
    </source>
</reference>
<protein>
    <submittedName>
        <fullName evidence="2">Uncharacterized protein</fullName>
    </submittedName>
</protein>
<feature type="compositionally biased region" description="Low complexity" evidence="1">
    <location>
        <begin position="692"/>
        <end position="706"/>
    </location>
</feature>
<dbReference type="VEuPathDB" id="ToxoDB:ETH2_0522900"/>
<reference evidence="2" key="1">
    <citation type="submission" date="2013-10" db="EMBL/GenBank/DDBJ databases">
        <title>Genomic analysis of the causative agents of coccidiosis in chickens.</title>
        <authorList>
            <person name="Reid A.J."/>
            <person name="Blake D."/>
            <person name="Billington K."/>
            <person name="Browne H."/>
            <person name="Dunn M."/>
            <person name="Hung S."/>
            <person name="Kawahara F."/>
            <person name="Miranda-Saavedra D."/>
            <person name="Mourier T."/>
            <person name="Nagra H."/>
            <person name="Otto T.D."/>
            <person name="Rawlings N."/>
            <person name="Sanchez A."/>
            <person name="Sanders M."/>
            <person name="Subramaniam C."/>
            <person name="Tay Y."/>
            <person name="Dear P."/>
            <person name="Doerig C."/>
            <person name="Gruber A."/>
            <person name="Parkinson J."/>
            <person name="Shirley M."/>
            <person name="Wan K.L."/>
            <person name="Berriman M."/>
            <person name="Tomley F."/>
            <person name="Pain A."/>
        </authorList>
    </citation>
    <scope>NUCLEOTIDE SEQUENCE [LARGE SCALE GENOMIC DNA]</scope>
    <source>
        <strain evidence="2">Houghton</strain>
    </source>
</reference>
<name>U6KM19_EIMTE</name>
<feature type="compositionally biased region" description="Pro residues" evidence="1">
    <location>
        <begin position="259"/>
        <end position="269"/>
    </location>
</feature>
<feature type="region of interest" description="Disordered" evidence="1">
    <location>
        <begin position="54"/>
        <end position="83"/>
    </location>
</feature>
<feature type="region of interest" description="Disordered" evidence="1">
    <location>
        <begin position="250"/>
        <end position="359"/>
    </location>
</feature>
<dbReference type="Proteomes" id="UP000030747">
    <property type="component" value="Unassembled WGS sequence"/>
</dbReference>
<dbReference type="OMA" id="HYSCCES"/>
<dbReference type="InterPro" id="IPR039715">
    <property type="entry name" value="ZCCHC10"/>
</dbReference>
<dbReference type="EMBL" id="HG673782">
    <property type="protein sequence ID" value="CDJ37836.1"/>
    <property type="molecule type" value="Genomic_DNA"/>
</dbReference>
<evidence type="ECO:0000313" key="3">
    <source>
        <dbReference type="Proteomes" id="UP000030747"/>
    </source>
</evidence>
<dbReference type="PANTHER" id="PTHR13491:SF0">
    <property type="entry name" value="ZINC FINGER CCHC DOMAIN-CONTAINING PROTEIN 10"/>
    <property type="match status" value="1"/>
</dbReference>
<dbReference type="GeneID" id="25254207"/>
<feature type="compositionally biased region" description="Low complexity" evidence="1">
    <location>
        <begin position="345"/>
        <end position="359"/>
    </location>
</feature>
<proteinExistence type="predicted"/>
<dbReference type="AlphaFoldDB" id="U6KM19"/>
<accession>U6KM19</accession>
<feature type="compositionally biased region" description="Low complexity" evidence="1">
    <location>
        <begin position="62"/>
        <end position="82"/>
    </location>
</feature>
<dbReference type="RefSeq" id="XP_013228674.1">
    <property type="nucleotide sequence ID" value="XM_013373220.1"/>
</dbReference>
<evidence type="ECO:0000256" key="1">
    <source>
        <dbReference type="SAM" id="MobiDB-lite"/>
    </source>
</evidence>
<feature type="region of interest" description="Disordered" evidence="1">
    <location>
        <begin position="688"/>
        <end position="729"/>
    </location>
</feature>
<sequence>MHAVASFPAREAAEEPRAAAEGPCDEAAELDDPLISAILHSLAAFGLGVAQLSAAAGPPRPQQQQQQPQQQQQQQQQQQRRQQGPESGVGSVLLFQDFCRAQLHSLLLQLLVPSEAPRLNEGAFCNCPYHVPAVQESRRQSHGERQLWGPSHFCLFILFRVFHFCCRLRSSSVLYSAFLLLVCTCSSSSRSSSSSGVGSSSPAAAAAAAAEQDPLLHFLASLWKLCDEADFILKTLNPLESRHWQAAVLKDPNADPSPLGGPPGGPPGGFPFDAAEGPPGGPPAAETYPLDPPDEPTPIAGMAFPNGCGLPYVWGPPGGPQGGPPGGPQGGPPGGPPKGGSPACLLPRGSRKSSSSLRRLLSVNSLSRANSRGGRDRRDLPWGACAAAAAGQTAAAAAAAGCHSCLLLAISRCQCVAYVRGVLAGLLPVLLWSYLTRILLPLQQQPLLHLLLPVLELAASDSSAATDSQQPAAAAAATADAAAAQAKDGPCPASFYPSLRQRLLLQQGGPHYSCCESLGLEGLLLLLAGRQFAAAVLVSFCWGQQLQQVAAEAAAAQPPGAAAVQKWDDPQPTHASPAAAAAAAAAAPPATPAAAAGCWAQCALWAQQQLLLCPDSHMALIAAAFAEAVANPLGFAAVSLEALVPQPVVQPELQEQQQQQQQKQQGGQALEIDALAARLVDSALMQDPWHCSSSSSSSKNSSSSEKQQSEMEGKAQEGPQLPSLSAPGGAAAAAAAAPASSLLSMEELLQLEVDPCQTGRAYFPVGEALLLQLCKTVGALLHLHSSSSSSSRTPCCAIPLGGVAAATSAEADTQQQWQSELLLAQQHDGLVQQQIQTLLQQAAAAAAAAARSSTGNSTVQQQAERSSSNGCVAAAVVPAAALQHQLLLLLLLHQVHHFGCNCCCCSTETTGCIRTSQLLYRTAAAYRSTQPHAGGLQDPLGAPPGAPLGPPLGAPLGAPFGAPKYPLWNLMKQQTVSARLRSAAKSCMHRAEREWLPRSYWAFVALATLK</sequence>